<gene>
    <name evidence="3" type="ORF">PDIGIT_LOCUS516</name>
</gene>
<comment type="caution">
    <text evidence="3">The sequence shown here is derived from an EMBL/GenBank/DDBJ whole genome shotgun (WGS) entry which is preliminary data.</text>
</comment>
<name>A0A9W4U1X9_9PLEO</name>
<dbReference type="EMBL" id="CAOQHR010000001">
    <property type="protein sequence ID" value="CAI6239144.1"/>
    <property type="molecule type" value="Genomic_DNA"/>
</dbReference>
<evidence type="ECO:0000256" key="2">
    <source>
        <dbReference type="SAM" id="Phobius"/>
    </source>
</evidence>
<keyword evidence="4" id="KW-1185">Reference proteome</keyword>
<evidence type="ECO:0000313" key="4">
    <source>
        <dbReference type="Proteomes" id="UP001152607"/>
    </source>
</evidence>
<feature type="compositionally biased region" description="Basic residues" evidence="1">
    <location>
        <begin position="99"/>
        <end position="113"/>
    </location>
</feature>
<keyword evidence="2" id="KW-1133">Transmembrane helix</keyword>
<organism evidence="3 4">
    <name type="scientific">Periconia digitata</name>
    <dbReference type="NCBI Taxonomy" id="1303443"/>
    <lineage>
        <taxon>Eukaryota</taxon>
        <taxon>Fungi</taxon>
        <taxon>Dikarya</taxon>
        <taxon>Ascomycota</taxon>
        <taxon>Pezizomycotina</taxon>
        <taxon>Dothideomycetes</taxon>
        <taxon>Pleosporomycetidae</taxon>
        <taxon>Pleosporales</taxon>
        <taxon>Massarineae</taxon>
        <taxon>Periconiaceae</taxon>
        <taxon>Periconia</taxon>
    </lineage>
</organism>
<feature type="compositionally biased region" description="Basic and acidic residues" evidence="1">
    <location>
        <begin position="114"/>
        <end position="123"/>
    </location>
</feature>
<evidence type="ECO:0000256" key="1">
    <source>
        <dbReference type="SAM" id="MobiDB-lite"/>
    </source>
</evidence>
<evidence type="ECO:0000313" key="3">
    <source>
        <dbReference type="EMBL" id="CAI6239144.1"/>
    </source>
</evidence>
<feature type="transmembrane region" description="Helical" evidence="2">
    <location>
        <begin position="7"/>
        <end position="24"/>
    </location>
</feature>
<proteinExistence type="predicted"/>
<feature type="region of interest" description="Disordered" evidence="1">
    <location>
        <begin position="99"/>
        <end position="123"/>
    </location>
</feature>
<protein>
    <submittedName>
        <fullName evidence="3">Uncharacterized protein</fullName>
    </submittedName>
</protein>
<sequence>MQLRECAFYILLSFLYYYYHHYYFTVDIFLTVRPPINQIRSVQSTSLESISTDLSLSLPLSSVAAAVATASHVSRTRSSLCARQDQSRHLFLFLGGKKTSKMQLSKRRGKKIRRPETRQDEMR</sequence>
<dbReference type="AlphaFoldDB" id="A0A9W4U1X9"/>
<reference evidence="3" key="1">
    <citation type="submission" date="2023-01" db="EMBL/GenBank/DDBJ databases">
        <authorList>
            <person name="Van Ghelder C."/>
            <person name="Rancurel C."/>
        </authorList>
    </citation>
    <scope>NUCLEOTIDE SEQUENCE</scope>
    <source>
        <strain evidence="3">CNCM I-4278</strain>
    </source>
</reference>
<dbReference type="Proteomes" id="UP001152607">
    <property type="component" value="Unassembled WGS sequence"/>
</dbReference>
<keyword evidence="2" id="KW-0472">Membrane</keyword>
<accession>A0A9W4U1X9</accession>
<keyword evidence="2" id="KW-0812">Transmembrane</keyword>